<keyword evidence="3" id="KW-1185">Reference proteome</keyword>
<name>A0AA39SK24_ACESA</name>
<dbReference type="EMBL" id="JAUESC010000380">
    <property type="protein sequence ID" value="KAK0591635.1"/>
    <property type="molecule type" value="Genomic_DNA"/>
</dbReference>
<organism evidence="2 3">
    <name type="scientific">Acer saccharum</name>
    <name type="common">Sugar maple</name>
    <dbReference type="NCBI Taxonomy" id="4024"/>
    <lineage>
        <taxon>Eukaryota</taxon>
        <taxon>Viridiplantae</taxon>
        <taxon>Streptophyta</taxon>
        <taxon>Embryophyta</taxon>
        <taxon>Tracheophyta</taxon>
        <taxon>Spermatophyta</taxon>
        <taxon>Magnoliopsida</taxon>
        <taxon>eudicotyledons</taxon>
        <taxon>Gunneridae</taxon>
        <taxon>Pentapetalae</taxon>
        <taxon>rosids</taxon>
        <taxon>malvids</taxon>
        <taxon>Sapindales</taxon>
        <taxon>Sapindaceae</taxon>
        <taxon>Hippocastanoideae</taxon>
        <taxon>Acereae</taxon>
        <taxon>Acer</taxon>
    </lineage>
</organism>
<evidence type="ECO:0000256" key="1">
    <source>
        <dbReference type="SAM" id="MobiDB-lite"/>
    </source>
</evidence>
<dbReference type="Proteomes" id="UP001168877">
    <property type="component" value="Unassembled WGS sequence"/>
</dbReference>
<evidence type="ECO:0000313" key="2">
    <source>
        <dbReference type="EMBL" id="KAK0591635.1"/>
    </source>
</evidence>
<proteinExistence type="predicted"/>
<feature type="region of interest" description="Disordered" evidence="1">
    <location>
        <begin position="197"/>
        <end position="230"/>
    </location>
</feature>
<comment type="caution">
    <text evidence="2">The sequence shown here is derived from an EMBL/GenBank/DDBJ whole genome shotgun (WGS) entry which is preliminary data.</text>
</comment>
<evidence type="ECO:0000313" key="3">
    <source>
        <dbReference type="Proteomes" id="UP001168877"/>
    </source>
</evidence>
<feature type="compositionally biased region" description="Basic residues" evidence="1">
    <location>
        <begin position="206"/>
        <end position="215"/>
    </location>
</feature>
<dbReference type="AlphaFoldDB" id="A0AA39SK24"/>
<sequence>MASKEIGGLCEMLAQSDLDGLEVEIKGEAHKEGSREVSHCLVGLLVDRVKDPSSKSIEGVIEGTTQVEKARGSVAAGSASTSEASDFDHRERAKGGAARSVIVSVELVLKDSQEEVDATTMEGVEVNDVELPMDLNECDREKTEEVVVEEMKACSRIVPARKWRRAARKGQIPKALVGVSSPIKRILDACNVAKIKKREGSPLPNGKKKSVKGKNKMSPIKKGEGGQNGS</sequence>
<reference evidence="2" key="1">
    <citation type="journal article" date="2022" name="Plant J.">
        <title>Strategies of tolerance reflected in two North American maple genomes.</title>
        <authorList>
            <person name="McEvoy S.L."/>
            <person name="Sezen U.U."/>
            <person name="Trouern-Trend A."/>
            <person name="McMahon S.M."/>
            <person name="Schaberg P.G."/>
            <person name="Yang J."/>
            <person name="Wegrzyn J.L."/>
            <person name="Swenson N.G."/>
        </authorList>
    </citation>
    <scope>NUCLEOTIDE SEQUENCE</scope>
    <source>
        <strain evidence="2">NS2018</strain>
    </source>
</reference>
<gene>
    <name evidence="2" type="ORF">LWI29_005238</name>
</gene>
<accession>A0AA39SK24</accession>
<reference evidence="2" key="2">
    <citation type="submission" date="2023-06" db="EMBL/GenBank/DDBJ databases">
        <authorList>
            <person name="Swenson N.G."/>
            <person name="Wegrzyn J.L."/>
            <person name="Mcevoy S.L."/>
        </authorList>
    </citation>
    <scope>NUCLEOTIDE SEQUENCE</scope>
    <source>
        <strain evidence="2">NS2018</strain>
        <tissue evidence="2">Leaf</tissue>
    </source>
</reference>
<protein>
    <submittedName>
        <fullName evidence="2">Uncharacterized protein</fullName>
    </submittedName>
</protein>